<feature type="signal peptide" evidence="3">
    <location>
        <begin position="1"/>
        <end position="28"/>
    </location>
</feature>
<sequence length="128" mass="13258">MKLFLASTFRHQVSKVLLVLCTTVALSAAFIVAGPATPTAAVVATALSSATLKATVASSETPSPAHQTHPHFTATPRADGRGVPTGGGETAPVMGLSVVALILGSAFVMLLITARRTRHLRRSQESDR</sequence>
<feature type="region of interest" description="Disordered" evidence="1">
    <location>
        <begin position="58"/>
        <end position="79"/>
    </location>
</feature>
<dbReference type="AlphaFoldDB" id="A0A2T7VPD8"/>
<evidence type="ECO:0000256" key="2">
    <source>
        <dbReference type="SAM" id="Phobius"/>
    </source>
</evidence>
<comment type="caution">
    <text evidence="4">The sequence shown here is derived from an EMBL/GenBank/DDBJ whole genome shotgun (WGS) entry which is preliminary data.</text>
</comment>
<dbReference type="Proteomes" id="UP000244649">
    <property type="component" value="Unassembled WGS sequence"/>
</dbReference>
<dbReference type="EMBL" id="QDFT01000105">
    <property type="protein sequence ID" value="PVE58704.1"/>
    <property type="molecule type" value="Genomic_DNA"/>
</dbReference>
<evidence type="ECO:0000313" key="4">
    <source>
        <dbReference type="EMBL" id="PVE58704.1"/>
    </source>
</evidence>
<keyword evidence="2" id="KW-0812">Transmembrane</keyword>
<keyword evidence="2" id="KW-1133">Transmembrane helix</keyword>
<organism evidence="4 5">
    <name type="scientific">Microbacterium testaceum</name>
    <name type="common">Aureobacterium testaceum</name>
    <name type="synonym">Brevibacterium testaceum</name>
    <dbReference type="NCBI Taxonomy" id="2033"/>
    <lineage>
        <taxon>Bacteria</taxon>
        <taxon>Bacillati</taxon>
        <taxon>Actinomycetota</taxon>
        <taxon>Actinomycetes</taxon>
        <taxon>Micrococcales</taxon>
        <taxon>Microbacteriaceae</taxon>
        <taxon>Microbacterium</taxon>
    </lineage>
</organism>
<keyword evidence="2" id="KW-0472">Membrane</keyword>
<gene>
    <name evidence="4" type="ORF">DC432_16110</name>
</gene>
<proteinExistence type="predicted"/>
<evidence type="ECO:0000313" key="5">
    <source>
        <dbReference type="Proteomes" id="UP000244649"/>
    </source>
</evidence>
<feature type="transmembrane region" description="Helical" evidence="2">
    <location>
        <begin position="93"/>
        <end position="114"/>
    </location>
</feature>
<keyword evidence="3" id="KW-0732">Signal</keyword>
<accession>A0A2T7VPD8</accession>
<evidence type="ECO:0000256" key="3">
    <source>
        <dbReference type="SAM" id="SignalP"/>
    </source>
</evidence>
<feature type="chain" id="PRO_5038731510" evidence="3">
    <location>
        <begin position="29"/>
        <end position="128"/>
    </location>
</feature>
<protein>
    <submittedName>
        <fullName evidence="4">Uncharacterized protein</fullName>
    </submittedName>
</protein>
<evidence type="ECO:0000256" key="1">
    <source>
        <dbReference type="SAM" id="MobiDB-lite"/>
    </source>
</evidence>
<name>A0A2T7VPD8_MICTE</name>
<reference evidence="4 5" key="1">
    <citation type="submission" date="2018-04" db="EMBL/GenBank/DDBJ databases">
        <authorList>
            <person name="Go L.Y."/>
            <person name="Mitchell J.A."/>
        </authorList>
    </citation>
    <scope>NUCLEOTIDE SEQUENCE [LARGE SCALE GENOMIC DNA]</scope>
    <source>
        <strain evidence="4 5">TPD7010</strain>
    </source>
</reference>